<sequence>MASTLETLCGQSYGAKQYHLLGIHLQRSWIVLFIISILLLPLCIFATPILQLIGTSKKVAELSGEVSLWLIPLHFSLPFQFTLQRFLQSQLKMAVIACVSGGALIVHVIISWVFVTKLRVGVVGIALTIDFSWWLSVLCLLGYCVGGGCRKTWTGFSNEAFSGLWDFLKLSVSSGVMLLYAPIIPWFSFKNFLSLFQWNLIYLSVACSLENFYYRVLILVSSRMKNVETAVDAVSIWLIITPFSYLNQGWITAS</sequence>
<feature type="transmembrane region" description="Helical" evidence="2">
    <location>
        <begin position="95"/>
        <end position="115"/>
    </location>
</feature>
<reference evidence="3" key="1">
    <citation type="submission" date="2021-01" db="UniProtKB">
        <authorList>
            <consortium name="EnsemblPlants"/>
        </authorList>
    </citation>
    <scope>IDENTIFICATION</scope>
</reference>
<proteinExistence type="inferred from homology"/>
<dbReference type="EnsemblPlants" id="Kaladp0089s0060.1.v1.1">
    <property type="protein sequence ID" value="Kaladp0089s0060.1.v1.1.CDS.1"/>
    <property type="gene ID" value="Kaladp0089s0060.v1.1"/>
</dbReference>
<evidence type="ECO:0000313" key="4">
    <source>
        <dbReference type="Proteomes" id="UP000594263"/>
    </source>
</evidence>
<dbReference type="PANTHER" id="PTHR11206">
    <property type="entry name" value="MULTIDRUG RESISTANCE PROTEIN"/>
    <property type="match status" value="1"/>
</dbReference>
<dbReference type="GO" id="GO:0016020">
    <property type="term" value="C:membrane"/>
    <property type="evidence" value="ECO:0007669"/>
    <property type="project" value="InterPro"/>
</dbReference>
<dbReference type="InterPro" id="IPR002528">
    <property type="entry name" value="MATE_fam"/>
</dbReference>
<dbReference type="GO" id="GO:0015297">
    <property type="term" value="F:antiporter activity"/>
    <property type="evidence" value="ECO:0007669"/>
    <property type="project" value="InterPro"/>
</dbReference>
<keyword evidence="4" id="KW-1185">Reference proteome</keyword>
<name>A0A7N0UVW2_KALFE</name>
<dbReference type="GO" id="GO:0042910">
    <property type="term" value="F:xenobiotic transmembrane transporter activity"/>
    <property type="evidence" value="ECO:0007669"/>
    <property type="project" value="InterPro"/>
</dbReference>
<feature type="transmembrane region" description="Helical" evidence="2">
    <location>
        <begin position="167"/>
        <end position="189"/>
    </location>
</feature>
<dbReference type="OMA" id="WTMITFT"/>
<dbReference type="Pfam" id="PF01554">
    <property type="entry name" value="MatE"/>
    <property type="match status" value="1"/>
</dbReference>
<feature type="transmembrane region" description="Helical" evidence="2">
    <location>
        <begin position="195"/>
        <end position="214"/>
    </location>
</feature>
<evidence type="ECO:0000256" key="2">
    <source>
        <dbReference type="SAM" id="Phobius"/>
    </source>
</evidence>
<keyword evidence="2" id="KW-0812">Transmembrane</keyword>
<evidence type="ECO:0000313" key="3">
    <source>
        <dbReference type="EnsemblPlants" id="Kaladp0089s0060.1.v1.1.CDS.1"/>
    </source>
</evidence>
<dbReference type="Proteomes" id="UP000594263">
    <property type="component" value="Unplaced"/>
</dbReference>
<dbReference type="Gramene" id="Kaladp0089s0060.1.v1.1">
    <property type="protein sequence ID" value="Kaladp0089s0060.1.v1.1.CDS.1"/>
    <property type="gene ID" value="Kaladp0089s0060.v1.1"/>
</dbReference>
<accession>A0A7N0UVW2</accession>
<feature type="transmembrane region" description="Helical" evidence="2">
    <location>
        <begin position="29"/>
        <end position="54"/>
    </location>
</feature>
<protein>
    <submittedName>
        <fullName evidence="3">Uncharacterized protein</fullName>
    </submittedName>
</protein>
<evidence type="ECO:0000256" key="1">
    <source>
        <dbReference type="ARBA" id="ARBA00010199"/>
    </source>
</evidence>
<comment type="similarity">
    <text evidence="1">Belongs to the multi antimicrobial extrusion (MATE) (TC 2.A.66.1) family.</text>
</comment>
<feature type="transmembrane region" description="Helical" evidence="2">
    <location>
        <begin position="121"/>
        <end position="146"/>
    </location>
</feature>
<organism evidence="3 4">
    <name type="scientific">Kalanchoe fedtschenkoi</name>
    <name type="common">Lavender scallops</name>
    <name type="synonym">South American air plant</name>
    <dbReference type="NCBI Taxonomy" id="63787"/>
    <lineage>
        <taxon>Eukaryota</taxon>
        <taxon>Viridiplantae</taxon>
        <taxon>Streptophyta</taxon>
        <taxon>Embryophyta</taxon>
        <taxon>Tracheophyta</taxon>
        <taxon>Spermatophyta</taxon>
        <taxon>Magnoliopsida</taxon>
        <taxon>eudicotyledons</taxon>
        <taxon>Gunneridae</taxon>
        <taxon>Pentapetalae</taxon>
        <taxon>Saxifragales</taxon>
        <taxon>Crassulaceae</taxon>
        <taxon>Kalanchoe</taxon>
    </lineage>
</organism>
<keyword evidence="2" id="KW-1133">Transmembrane helix</keyword>
<keyword evidence="2" id="KW-0472">Membrane</keyword>
<dbReference type="AlphaFoldDB" id="A0A7N0UVW2"/>